<dbReference type="InterPro" id="IPR052189">
    <property type="entry name" value="L-asp_N-monooxygenase_NS-form"/>
</dbReference>
<accession>A0ABW0JR59</accession>
<protein>
    <submittedName>
        <fullName evidence="1">Uncharacterized protein</fullName>
    </submittedName>
</protein>
<gene>
    <name evidence="1" type="ORF">ACFPK0_00955</name>
</gene>
<dbReference type="Proteomes" id="UP001596018">
    <property type="component" value="Unassembled WGS sequence"/>
</dbReference>
<keyword evidence="2" id="KW-1185">Reference proteome</keyword>
<comment type="caution">
    <text evidence="1">The sequence shown here is derived from an EMBL/GenBank/DDBJ whole genome shotgun (WGS) entry which is preliminary data.</text>
</comment>
<reference evidence="2" key="1">
    <citation type="journal article" date="2019" name="Int. J. Syst. Evol. Microbiol.">
        <title>The Global Catalogue of Microorganisms (GCM) 10K type strain sequencing project: providing services to taxonomists for standard genome sequencing and annotation.</title>
        <authorList>
            <consortium name="The Broad Institute Genomics Platform"/>
            <consortium name="The Broad Institute Genome Sequencing Center for Infectious Disease"/>
            <person name="Wu L."/>
            <person name="Ma J."/>
        </authorList>
    </citation>
    <scope>NUCLEOTIDE SEQUENCE [LARGE SCALE GENOMIC DNA]</scope>
    <source>
        <strain evidence="2">KACC 12822</strain>
    </source>
</reference>
<proteinExistence type="predicted"/>
<organism evidence="1 2">
    <name type="scientific">Rhodanobacter ginsenosidimutans</name>
    <dbReference type="NCBI Taxonomy" id="490571"/>
    <lineage>
        <taxon>Bacteria</taxon>
        <taxon>Pseudomonadati</taxon>
        <taxon>Pseudomonadota</taxon>
        <taxon>Gammaproteobacteria</taxon>
        <taxon>Lysobacterales</taxon>
        <taxon>Rhodanobacteraceae</taxon>
        <taxon>Rhodanobacter</taxon>
    </lineage>
</organism>
<dbReference type="RefSeq" id="WP_377337728.1">
    <property type="nucleotide sequence ID" value="NZ_JALBWS010000015.1"/>
</dbReference>
<dbReference type="PANTHER" id="PTHR40254">
    <property type="entry name" value="BLR0577 PROTEIN"/>
    <property type="match status" value="1"/>
</dbReference>
<sequence length="84" mass="8696">MAQLLREGLTAPDPLQLGIVAEADGRLLDADGNPQPGLYGIGSPLRGNLWECTAMPEIRGAANRLAQTLTASGDTPGRQAVSQA</sequence>
<evidence type="ECO:0000313" key="1">
    <source>
        <dbReference type="EMBL" id="MFC5438574.1"/>
    </source>
</evidence>
<dbReference type="EMBL" id="JBHSMM010000001">
    <property type="protein sequence ID" value="MFC5438574.1"/>
    <property type="molecule type" value="Genomic_DNA"/>
</dbReference>
<dbReference type="PANTHER" id="PTHR40254:SF1">
    <property type="entry name" value="BLR0577 PROTEIN"/>
    <property type="match status" value="1"/>
</dbReference>
<name>A0ABW0JR59_9GAMM</name>
<evidence type="ECO:0000313" key="2">
    <source>
        <dbReference type="Proteomes" id="UP001596018"/>
    </source>
</evidence>